<comment type="function">
    <text evidence="1">Could be responsible for synthesis of pseudouridine from uracil-13 in transfer RNAs.</text>
</comment>
<comment type="similarity">
    <text evidence="1">Belongs to the pseudouridine synthase TruD family.</text>
</comment>
<dbReference type="InterPro" id="IPR042214">
    <property type="entry name" value="TruD_catalytic"/>
</dbReference>
<dbReference type="PANTHER" id="PTHR13326">
    <property type="entry name" value="TRNA PSEUDOURIDINE SYNTHASE D"/>
    <property type="match status" value="1"/>
</dbReference>
<keyword evidence="1" id="KW-0819">tRNA processing</keyword>
<proteinExistence type="inferred from homology"/>
<dbReference type="CDD" id="cd02576">
    <property type="entry name" value="PseudoU_synth_ScPUS7"/>
    <property type="match status" value="1"/>
</dbReference>
<dbReference type="PIRSF" id="PIRSF037016">
    <property type="entry name" value="Pseudouridin_synth_euk_prd"/>
    <property type="match status" value="1"/>
</dbReference>
<name>A0ABY6HXL2_9ARCH</name>
<dbReference type="EC" id="5.4.99.27" evidence="1"/>
<reference evidence="2" key="1">
    <citation type="submission" date="2022-09" db="EMBL/GenBank/DDBJ databases">
        <title>Actin cytoskeleton and complex cell architecture in an #Asgard archaeon.</title>
        <authorList>
            <person name="Ponce Toledo R.I."/>
            <person name="Schleper C."/>
            <person name="Rodrigues Oliveira T."/>
            <person name="Wollweber F."/>
            <person name="Xu J."/>
            <person name="Rittmann S."/>
            <person name="Klingl A."/>
            <person name="Pilhofer M."/>
        </authorList>
    </citation>
    <scope>NUCLEOTIDE SEQUENCE</scope>
    <source>
        <strain evidence="2">B-35</strain>
    </source>
</reference>
<organism evidence="2 3">
    <name type="scientific">Candidatus Lokiarchaeum ossiferum</name>
    <dbReference type="NCBI Taxonomy" id="2951803"/>
    <lineage>
        <taxon>Archaea</taxon>
        <taxon>Promethearchaeati</taxon>
        <taxon>Promethearchaeota</taxon>
        <taxon>Promethearchaeia</taxon>
        <taxon>Promethearchaeales</taxon>
        <taxon>Promethearchaeaceae</taxon>
        <taxon>Candidatus Lokiarchaeum</taxon>
    </lineage>
</organism>
<dbReference type="InterPro" id="IPR001656">
    <property type="entry name" value="PsdUridine_synth_TruD"/>
</dbReference>
<dbReference type="Proteomes" id="UP001208689">
    <property type="component" value="Chromosome"/>
</dbReference>
<dbReference type="Gene3D" id="3.30.2350.20">
    <property type="entry name" value="TruD, catalytic domain"/>
    <property type="match status" value="1"/>
</dbReference>
<dbReference type="SUPFAM" id="SSF55120">
    <property type="entry name" value="Pseudouridine synthase"/>
    <property type="match status" value="1"/>
</dbReference>
<keyword evidence="3" id="KW-1185">Reference proteome</keyword>
<comment type="catalytic activity">
    <reaction evidence="1">
        <text>uridine(13) in tRNA = pseudouridine(13) in tRNA</text>
        <dbReference type="Rhea" id="RHEA:42540"/>
        <dbReference type="Rhea" id="RHEA-COMP:10105"/>
        <dbReference type="Rhea" id="RHEA-COMP:10106"/>
        <dbReference type="ChEBI" id="CHEBI:65314"/>
        <dbReference type="ChEBI" id="CHEBI:65315"/>
        <dbReference type="EC" id="5.4.99.27"/>
    </reaction>
</comment>
<dbReference type="Gene3D" id="3.30.70.3160">
    <property type="match status" value="1"/>
</dbReference>
<keyword evidence="1 2" id="KW-0413">Isomerase</keyword>
<dbReference type="HAMAP" id="MF_01082">
    <property type="entry name" value="TruD"/>
    <property type="match status" value="1"/>
</dbReference>
<dbReference type="PANTHER" id="PTHR13326:SF21">
    <property type="entry name" value="PSEUDOURIDYLATE SYNTHASE PUS7L"/>
    <property type="match status" value="1"/>
</dbReference>
<dbReference type="EMBL" id="CP104013">
    <property type="protein sequence ID" value="UYP48265.1"/>
    <property type="molecule type" value="Genomic_DNA"/>
</dbReference>
<sequence>METSHQDINEKQRKRCGISGYTTSTTPINGILKSEISDFIVREITLSGEILSTHEKEMANTHFNPRRDKATIFTVIKKKMDTILASKTLAEYLHVPPNHIKWAGIKDHTAITAQRFTVRGNRMNDLKNFKHNNITITNIRPAKEEIELGKLWGNNFTINLRNIHEEYQEIEGTLAEWTEQINTYGFPNYFGMQRFGQHRPNSHKVGRYAFLGQFKEACEEFLYQIYPKEYEENKQFREKLRETSNLSEVLKNWPRGFHYEKLIVNKLVQNQEDFQSAFFALPTPLVNLVMSSFQSYIFNQAISKRISQGHPLSQPISGDLVSILMEPKGHPSLITYKYEGGKGWNDATILKAFKHERATIIAPILGHKTKLTDYPAFEPIYKNILEEENFEMNQFNHQYSRIFSFDGTFRPIFNKPSSLKISQAYITNKYPELDPHGIKLEFSLPKGTYATVLLRELRKYKK</sequence>
<evidence type="ECO:0000313" key="3">
    <source>
        <dbReference type="Proteomes" id="UP001208689"/>
    </source>
</evidence>
<dbReference type="Pfam" id="PF01142">
    <property type="entry name" value="TruD"/>
    <property type="match status" value="1"/>
</dbReference>
<accession>A0ABY6HXL2</accession>
<evidence type="ECO:0000313" key="2">
    <source>
        <dbReference type="EMBL" id="UYP48265.1"/>
    </source>
</evidence>
<evidence type="ECO:0000256" key="1">
    <source>
        <dbReference type="HAMAP-Rule" id="MF_01082"/>
    </source>
</evidence>
<feature type="active site" description="Nucleophile" evidence="1">
    <location>
        <position position="107"/>
    </location>
</feature>
<dbReference type="NCBIfam" id="TIGR00094">
    <property type="entry name" value="tRNA_TruD_broad"/>
    <property type="match status" value="1"/>
</dbReference>
<protein>
    <recommendedName>
        <fullName evidence="1">Probable tRNA pseudouridine synthase D</fullName>
        <ecNumber evidence="1">5.4.99.27</ecNumber>
    </recommendedName>
    <alternativeName>
        <fullName evidence="1">tRNA pseudouridine(13) synthase</fullName>
    </alternativeName>
    <alternativeName>
        <fullName evidence="1">tRNA pseudouridylate synthase D</fullName>
    </alternativeName>
    <alternativeName>
        <fullName evidence="1">tRNA-uridine isomerase D</fullName>
    </alternativeName>
</protein>
<gene>
    <name evidence="1" type="primary">truD</name>
    <name evidence="2" type="ORF">NEF87_004550</name>
</gene>
<dbReference type="Gene3D" id="1.10.1510.30">
    <property type="match status" value="1"/>
</dbReference>
<dbReference type="GO" id="GO:0160150">
    <property type="term" value="F:tRNA pseudouridine(13) synthase activity"/>
    <property type="evidence" value="ECO:0007669"/>
    <property type="project" value="UniProtKB-EC"/>
</dbReference>
<dbReference type="InterPro" id="IPR020103">
    <property type="entry name" value="PsdUridine_synth_cat_dom_sf"/>
</dbReference>